<dbReference type="OrthoDB" id="255848at2"/>
<dbReference type="Proteomes" id="UP000199518">
    <property type="component" value="Unassembled WGS sequence"/>
</dbReference>
<dbReference type="InterPro" id="IPR027558">
    <property type="entry name" value="Pre_pil_HX9DG_C"/>
</dbReference>
<evidence type="ECO:0000313" key="3">
    <source>
        <dbReference type="Proteomes" id="UP000199518"/>
    </source>
</evidence>
<dbReference type="InterPro" id="IPR012902">
    <property type="entry name" value="N_methyl_site"/>
</dbReference>
<evidence type="ECO:0000259" key="1">
    <source>
        <dbReference type="Pfam" id="PF07596"/>
    </source>
</evidence>
<dbReference type="NCBIfam" id="TIGR04294">
    <property type="entry name" value="pre_pil_HX9DG"/>
    <property type="match status" value="1"/>
</dbReference>
<dbReference type="Gene3D" id="3.30.700.10">
    <property type="entry name" value="Glycoprotein, Type 4 Pilin"/>
    <property type="match status" value="1"/>
</dbReference>
<dbReference type="AlphaFoldDB" id="A0A1I3FEM4"/>
<protein>
    <submittedName>
        <fullName evidence="2">Prepilin-type N-terminal cleavage/methylation domain-containing protein/prepilin-type processing-associated H-X9-DG domain-containing protein</fullName>
    </submittedName>
</protein>
<dbReference type="NCBIfam" id="TIGR02532">
    <property type="entry name" value="IV_pilin_GFxxxE"/>
    <property type="match status" value="1"/>
</dbReference>
<dbReference type="SUPFAM" id="SSF54523">
    <property type="entry name" value="Pili subunits"/>
    <property type="match status" value="1"/>
</dbReference>
<dbReference type="Pfam" id="PF07596">
    <property type="entry name" value="SBP_bac_10"/>
    <property type="match status" value="1"/>
</dbReference>
<dbReference type="InterPro" id="IPR045584">
    <property type="entry name" value="Pilin-like"/>
</dbReference>
<keyword evidence="3" id="KW-1185">Reference proteome</keyword>
<dbReference type="STRING" id="1576369.SAMN05421753_105210"/>
<sequence length="288" mass="31376">MRRGFTAIELLVVIAIIAILIALLLPSVQQAREAARRMQCQNNLMQLGLALQNYHQAHDSFPPGSINPTGPIRDDGTGYQVGWIPQILPYIDQQLLYSKLNFNKGAHDPANTVVLGFSPPQLMCPSSNTPSGGHNYVGCHNDIEAPIDVDNNGVLFLNSHIRLRDLTDGRQATLLLGEVLTSGSWLAGTRSTLRNGSSSGTELDASEYRNFSQRSYYTPSPLTGSETDDADAAKKLLNVGGFSSTHNTGCNYAMADGAVRFISFNIDHNLFQHLANRRDGNLVDMGSF</sequence>
<name>A0A1I3FEM4_9PLAN</name>
<organism evidence="2 3">
    <name type="scientific">Planctomicrobium piriforme</name>
    <dbReference type="NCBI Taxonomy" id="1576369"/>
    <lineage>
        <taxon>Bacteria</taxon>
        <taxon>Pseudomonadati</taxon>
        <taxon>Planctomycetota</taxon>
        <taxon>Planctomycetia</taxon>
        <taxon>Planctomycetales</taxon>
        <taxon>Planctomycetaceae</taxon>
        <taxon>Planctomicrobium</taxon>
    </lineage>
</organism>
<evidence type="ECO:0000313" key="2">
    <source>
        <dbReference type="EMBL" id="SFI09655.1"/>
    </source>
</evidence>
<feature type="domain" description="DUF1559" evidence="1">
    <location>
        <begin position="29"/>
        <end position="268"/>
    </location>
</feature>
<dbReference type="PANTHER" id="PTHR30093">
    <property type="entry name" value="GENERAL SECRETION PATHWAY PROTEIN G"/>
    <property type="match status" value="1"/>
</dbReference>
<dbReference type="PANTHER" id="PTHR30093:SF2">
    <property type="entry name" value="TYPE II SECRETION SYSTEM PROTEIN H"/>
    <property type="match status" value="1"/>
</dbReference>
<dbReference type="InterPro" id="IPR011453">
    <property type="entry name" value="DUF1559"/>
</dbReference>
<reference evidence="3" key="1">
    <citation type="submission" date="2016-10" db="EMBL/GenBank/DDBJ databases">
        <authorList>
            <person name="Varghese N."/>
            <person name="Submissions S."/>
        </authorList>
    </citation>
    <scope>NUCLEOTIDE SEQUENCE [LARGE SCALE GENOMIC DNA]</scope>
    <source>
        <strain evidence="3">DSM 26348</strain>
    </source>
</reference>
<dbReference type="RefSeq" id="WP_092049173.1">
    <property type="nucleotide sequence ID" value="NZ_FOQD01000005.1"/>
</dbReference>
<dbReference type="EMBL" id="FOQD01000005">
    <property type="protein sequence ID" value="SFI09655.1"/>
    <property type="molecule type" value="Genomic_DNA"/>
</dbReference>
<proteinExistence type="predicted"/>
<accession>A0A1I3FEM4</accession>
<gene>
    <name evidence="2" type="ORF">SAMN05421753_105210</name>
</gene>